<dbReference type="AlphaFoldDB" id="A0A9D2QXQ9"/>
<accession>A0A9D2QXQ9</accession>
<dbReference type="InterPro" id="IPR005158">
    <property type="entry name" value="BTAD"/>
</dbReference>
<dbReference type="Gene3D" id="1.25.40.10">
    <property type="entry name" value="Tetratricopeptide repeat domain"/>
    <property type="match status" value="2"/>
</dbReference>
<gene>
    <name evidence="3" type="ORF">H9914_14215</name>
</gene>
<comment type="caution">
    <text evidence="3">The sequence shown here is derived from an EMBL/GenBank/DDBJ whole genome shotgun (WGS) entry which is preliminary data.</text>
</comment>
<dbReference type="SMART" id="SM01043">
    <property type="entry name" value="BTAD"/>
    <property type="match status" value="1"/>
</dbReference>
<feature type="non-terminal residue" evidence="3">
    <location>
        <position position="660"/>
    </location>
</feature>
<dbReference type="PROSITE" id="PS50005">
    <property type="entry name" value="TPR"/>
    <property type="match status" value="1"/>
</dbReference>
<dbReference type="PANTHER" id="PTHR35807">
    <property type="entry name" value="TRANSCRIPTIONAL REGULATOR REDD-RELATED"/>
    <property type="match status" value="1"/>
</dbReference>
<evidence type="ECO:0000256" key="1">
    <source>
        <dbReference type="PROSITE-ProRule" id="PRU00339"/>
    </source>
</evidence>
<feature type="domain" description="Bacterial transcriptional activator" evidence="2">
    <location>
        <begin position="98"/>
        <end position="228"/>
    </location>
</feature>
<protein>
    <recommendedName>
        <fullName evidence="2">Bacterial transcriptional activator domain-containing protein</fullName>
    </recommendedName>
</protein>
<evidence type="ECO:0000259" key="2">
    <source>
        <dbReference type="SMART" id="SM01043"/>
    </source>
</evidence>
<dbReference type="SMART" id="SM00028">
    <property type="entry name" value="TPR"/>
    <property type="match status" value="2"/>
</dbReference>
<feature type="repeat" description="TPR" evidence="1">
    <location>
        <begin position="549"/>
        <end position="582"/>
    </location>
</feature>
<name>A0A9D2QXQ9_9FIRM</name>
<dbReference type="InterPro" id="IPR011990">
    <property type="entry name" value="TPR-like_helical_dom_sf"/>
</dbReference>
<dbReference type="SUPFAM" id="SSF48452">
    <property type="entry name" value="TPR-like"/>
    <property type="match status" value="2"/>
</dbReference>
<organism evidence="3 4">
    <name type="scientific">Candidatus Blautia avicola</name>
    <dbReference type="NCBI Taxonomy" id="2838483"/>
    <lineage>
        <taxon>Bacteria</taxon>
        <taxon>Bacillati</taxon>
        <taxon>Bacillota</taxon>
        <taxon>Clostridia</taxon>
        <taxon>Lachnospirales</taxon>
        <taxon>Lachnospiraceae</taxon>
        <taxon>Blautia</taxon>
    </lineage>
</organism>
<dbReference type="Pfam" id="PF03704">
    <property type="entry name" value="BTAD"/>
    <property type="match status" value="1"/>
</dbReference>
<sequence>MKRIEVFLLGTPRVYIEKSRYLFPYGRAEAMFYYLVVKGSENKQVLEDIFWGDKYDQEKANRNFRNALYRIRKDFGKEFLISDGRQKVRIHPQADMYVDILDMKQDLEVLSGKESLCFLDYFEVKESVGFEKFVYQERVRLQEEIYNLVKLELEKENRRLDLCEEICKNLISLDEFCEKYYELLMEVYGIMGEKQKAESVYRELKRLLEKELGTEPEAFVEQTAERIRNTGDKIAGVSTGSQIAEDQRCAELLQWISMFWDRAEYRKLKYFSGYGEDVLVELIEKLVKSGKIIETESGGKIFYSFADEEEGKTVYNNMSLTRRRRLHTVMARRFEEQFQTGQNEDLLPRIIYHYFRCGDQKNADRYLKEYLCKYMEISHEYFPVTIGYRIVYNTETYLNNKKQIQYLLEVMEAYVEESAQSVDPNAFERERLKLYCTMLAQSYVKIPDYEKAWKYIDKLEKIQGITIESVKQKACLYMDICQGGELIRISRQGEALTKEETGERGYWKRIRGIGFILEGKMKEGRQELLQSADIFLEKQWRKYWITNAAVAYSWVGESWRLEGKLDNAMEYFRKSLDIHSGVHNISGKTLLYLRMGQGLFDQGKEGQAERYLKAAIQSFEHLEVVFKRSSAYALEAVLLFRKGEFSEGAEYLKKAGIFAE</sequence>
<reference evidence="3" key="2">
    <citation type="submission" date="2021-04" db="EMBL/GenBank/DDBJ databases">
        <authorList>
            <person name="Gilroy R."/>
        </authorList>
    </citation>
    <scope>NUCLEOTIDE SEQUENCE</scope>
    <source>
        <strain evidence="3">ChiBcec6-4105</strain>
    </source>
</reference>
<proteinExistence type="predicted"/>
<dbReference type="EMBL" id="DWUY01000310">
    <property type="protein sequence ID" value="HJD30127.1"/>
    <property type="molecule type" value="Genomic_DNA"/>
</dbReference>
<evidence type="ECO:0000313" key="4">
    <source>
        <dbReference type="Proteomes" id="UP000823892"/>
    </source>
</evidence>
<evidence type="ECO:0000313" key="3">
    <source>
        <dbReference type="EMBL" id="HJD30127.1"/>
    </source>
</evidence>
<dbReference type="Proteomes" id="UP000823892">
    <property type="component" value="Unassembled WGS sequence"/>
</dbReference>
<dbReference type="InterPro" id="IPR019734">
    <property type="entry name" value="TPR_rpt"/>
</dbReference>
<dbReference type="InterPro" id="IPR051677">
    <property type="entry name" value="AfsR-DnrI-RedD_regulator"/>
</dbReference>
<reference evidence="3" key="1">
    <citation type="journal article" date="2021" name="PeerJ">
        <title>Extensive microbial diversity within the chicken gut microbiome revealed by metagenomics and culture.</title>
        <authorList>
            <person name="Gilroy R."/>
            <person name="Ravi A."/>
            <person name="Getino M."/>
            <person name="Pursley I."/>
            <person name="Horton D.L."/>
            <person name="Alikhan N.F."/>
            <person name="Baker D."/>
            <person name="Gharbi K."/>
            <person name="Hall N."/>
            <person name="Watson M."/>
            <person name="Adriaenssens E.M."/>
            <person name="Foster-Nyarko E."/>
            <person name="Jarju S."/>
            <person name="Secka A."/>
            <person name="Antonio M."/>
            <person name="Oren A."/>
            <person name="Chaudhuri R.R."/>
            <person name="La Ragione R."/>
            <person name="Hildebrand F."/>
            <person name="Pallen M.J."/>
        </authorList>
    </citation>
    <scope>NUCLEOTIDE SEQUENCE</scope>
    <source>
        <strain evidence="3">ChiBcec6-4105</strain>
    </source>
</reference>
<keyword evidence="1" id="KW-0802">TPR repeat</keyword>